<dbReference type="PANTHER" id="PTHR10762">
    <property type="entry name" value="DIPHTHAMIDE BIOSYNTHESIS PROTEIN"/>
    <property type="match status" value="1"/>
</dbReference>
<dbReference type="Gene3D" id="3.40.50.11860">
    <property type="entry name" value="Diphthamide synthesis DPH1/DPH2 domain 3"/>
    <property type="match status" value="1"/>
</dbReference>
<dbReference type="PANTHER" id="PTHR10762:SF2">
    <property type="entry name" value="2-(3-AMINO-3-CARBOXYPROPYL)HISTIDINE SYNTHASE SUBUNIT 2"/>
    <property type="match status" value="1"/>
</dbReference>
<dbReference type="EMBL" id="JANAWD010000827">
    <property type="protein sequence ID" value="KAJ3475610.1"/>
    <property type="molecule type" value="Genomic_DNA"/>
</dbReference>
<dbReference type="FunFam" id="3.40.50.11860:FF:000001">
    <property type="entry name" value="2-(3-amino-3-carboxypropyl)histidine synthase subunit 2"/>
    <property type="match status" value="1"/>
</dbReference>
<sequence length="465" mass="51578">MAENTAFSSSGEDIISKAIDVDQEGPQNLSNEELIEYYDIDRTVQEITGSDFKRIALQFPDELLHHSVPVYHEVAAQHVDADAVVHYGHACMSLTSRLPVIYVFGKKYLDPHACVESLLDSMQSSHIEPKVILLRLDVSYAHKTNDVLLELRSRLAPRISVLCNEITNKSLPVNGRRSIAGSSSDTTQNPQITHDMIFFVGGESLTLANILMTNSSCEVHSYDPHTRSARIESMRINKLLMRRYAILQKARDADVFGILVGTLGVASYLPLISHLRTTLSRAHKKSYTISVGKLNPAKLANFPEIECFVLVACPENSVVESKEFLQPIITPYELEIALQKEPNWTGRYELGFEQVLVSQSTNGNENEVSTEEEDLEQPVFSLVTGTYRHAKRYGVKSSNTQDGLSSAVAIRNQDNALSVLPDSAANEFLQSRTFKGLETRLGQDAPSVLEQGQSGIAKAYADDHL</sequence>
<dbReference type="NCBIfam" id="TIGR00322">
    <property type="entry name" value="diphth2_R"/>
    <property type="match status" value="1"/>
</dbReference>
<comment type="function">
    <text evidence="7">Required for the first step of diphthamide biosynthesis, a post-translational modification of histidine which occurs in elongation factor 2. DPH1 and DPH2 transfer a 3-amino-3-carboxypropyl (ACP) group from S-adenosyl-L-methionine (SAM) to a histidine residue, the reaction is assisted by a reduction system comprising DPH3 and a NADH-dependent reductase. Facilitates the reduction of the catalytic iron-sulfur cluster found in the DPH1 subunit.</text>
</comment>
<evidence type="ECO:0000313" key="8">
    <source>
        <dbReference type="EMBL" id="KAJ3475610.1"/>
    </source>
</evidence>
<protein>
    <recommendedName>
        <fullName evidence="7">2-(3-amino-3-carboxypropyl)histidine synthase subunit 2</fullName>
    </recommendedName>
</protein>
<comment type="caution">
    <text evidence="8">The sequence shown here is derived from an EMBL/GenBank/DDBJ whole genome shotgun (WGS) entry which is preliminary data.</text>
</comment>
<reference evidence="8" key="1">
    <citation type="submission" date="2022-07" db="EMBL/GenBank/DDBJ databases">
        <title>Genome Sequence of Physisporinus lineatus.</title>
        <authorList>
            <person name="Buettner E."/>
        </authorList>
    </citation>
    <scope>NUCLEOTIDE SEQUENCE</scope>
    <source>
        <strain evidence="8">VT162</strain>
    </source>
</reference>
<dbReference type="GO" id="GO:0046872">
    <property type="term" value="F:metal ion binding"/>
    <property type="evidence" value="ECO:0007669"/>
    <property type="project" value="UniProtKB-KW"/>
</dbReference>
<keyword evidence="5 7" id="KW-0408">Iron</keyword>
<dbReference type="GO" id="GO:0090560">
    <property type="term" value="F:2-(3-amino-3-carboxypropyl)histidine synthase activity"/>
    <property type="evidence" value="ECO:0007669"/>
    <property type="project" value="InterPro"/>
</dbReference>
<gene>
    <name evidence="8" type="ORF">NLI96_g11724</name>
</gene>
<dbReference type="GO" id="GO:0017183">
    <property type="term" value="P:protein histidyl modification to diphthamide"/>
    <property type="evidence" value="ECO:0007669"/>
    <property type="project" value="InterPro"/>
</dbReference>
<dbReference type="InterPro" id="IPR010014">
    <property type="entry name" value="DHP2"/>
</dbReference>
<comment type="subcellular location">
    <subcellularLocation>
        <location evidence="7">Cytoplasm</location>
    </subcellularLocation>
</comment>
<dbReference type="InterPro" id="IPR042265">
    <property type="entry name" value="DPH1/DPH2_3"/>
</dbReference>
<accession>A0AAD5URD0</accession>
<proteinExistence type="inferred from homology"/>
<keyword evidence="7" id="KW-0963">Cytoplasm</keyword>
<evidence type="ECO:0000256" key="2">
    <source>
        <dbReference type="ARBA" id="ARBA00005156"/>
    </source>
</evidence>
<keyword evidence="6 7" id="KW-0411">Iron-sulfur</keyword>
<keyword evidence="9" id="KW-1185">Reference proteome</keyword>
<dbReference type="GO" id="GO:0005737">
    <property type="term" value="C:cytoplasm"/>
    <property type="evidence" value="ECO:0007669"/>
    <property type="project" value="UniProtKB-SubCell"/>
</dbReference>
<evidence type="ECO:0000256" key="7">
    <source>
        <dbReference type="RuleBase" id="RU364133"/>
    </source>
</evidence>
<comment type="similarity">
    <text evidence="3 7">Belongs to the DPH1/DPH2 family. DPH2 subfamily.</text>
</comment>
<dbReference type="InterPro" id="IPR042263">
    <property type="entry name" value="DPH1/DPH2_1"/>
</dbReference>
<organism evidence="8 9">
    <name type="scientific">Meripilus lineatus</name>
    <dbReference type="NCBI Taxonomy" id="2056292"/>
    <lineage>
        <taxon>Eukaryota</taxon>
        <taxon>Fungi</taxon>
        <taxon>Dikarya</taxon>
        <taxon>Basidiomycota</taxon>
        <taxon>Agaricomycotina</taxon>
        <taxon>Agaricomycetes</taxon>
        <taxon>Polyporales</taxon>
        <taxon>Meripilaceae</taxon>
        <taxon>Meripilus</taxon>
    </lineage>
</organism>
<dbReference type="GO" id="GO:0051536">
    <property type="term" value="F:iron-sulfur cluster binding"/>
    <property type="evidence" value="ECO:0007669"/>
    <property type="project" value="UniProtKB-KW"/>
</dbReference>
<dbReference type="NCBIfam" id="TIGR00272">
    <property type="entry name" value="DPH2"/>
    <property type="match status" value="1"/>
</dbReference>
<dbReference type="SFLD" id="SFLDS00032">
    <property type="entry name" value="Radical_SAM_3-amino-3-carboxyp"/>
    <property type="match status" value="1"/>
</dbReference>
<dbReference type="Gene3D" id="3.40.50.11840">
    <property type="entry name" value="Diphthamide synthesis DPH1/DPH2 domain 1"/>
    <property type="match status" value="1"/>
</dbReference>
<evidence type="ECO:0000256" key="5">
    <source>
        <dbReference type="ARBA" id="ARBA00023004"/>
    </source>
</evidence>
<dbReference type="Proteomes" id="UP001212997">
    <property type="component" value="Unassembled WGS sequence"/>
</dbReference>
<comment type="cofactor">
    <cofactor evidence="1">
        <name>[4Fe-4S] cluster</name>
        <dbReference type="ChEBI" id="CHEBI:49883"/>
    </cofactor>
</comment>
<evidence type="ECO:0000256" key="3">
    <source>
        <dbReference type="ARBA" id="ARBA00006179"/>
    </source>
</evidence>
<keyword evidence="4 7" id="KW-0479">Metal-binding</keyword>
<evidence type="ECO:0000313" key="9">
    <source>
        <dbReference type="Proteomes" id="UP001212997"/>
    </source>
</evidence>
<dbReference type="InterPro" id="IPR016435">
    <property type="entry name" value="DPH1/DPH2"/>
</dbReference>
<dbReference type="AlphaFoldDB" id="A0AAD5URD0"/>
<evidence type="ECO:0000256" key="1">
    <source>
        <dbReference type="ARBA" id="ARBA00001966"/>
    </source>
</evidence>
<dbReference type="Pfam" id="PF01866">
    <property type="entry name" value="Diphthamide_syn"/>
    <property type="match status" value="1"/>
</dbReference>
<name>A0AAD5URD0_9APHY</name>
<evidence type="ECO:0000256" key="6">
    <source>
        <dbReference type="ARBA" id="ARBA00023014"/>
    </source>
</evidence>
<evidence type="ECO:0000256" key="4">
    <source>
        <dbReference type="ARBA" id="ARBA00022723"/>
    </source>
</evidence>
<comment type="pathway">
    <text evidence="2 7">Protein modification; peptidyl-diphthamide biosynthesis.</text>
</comment>